<dbReference type="InterPro" id="IPR004263">
    <property type="entry name" value="Exostosin"/>
</dbReference>
<dbReference type="EMBL" id="JBGBPQ010000028">
    <property type="protein sequence ID" value="KAL1496641.1"/>
    <property type="molecule type" value="Genomic_DNA"/>
</dbReference>
<reference evidence="1 2" key="1">
    <citation type="journal article" date="2024" name="Science">
        <title>Giant polyketide synthase enzymes in the biosynthesis of giant marine polyether toxins.</title>
        <authorList>
            <person name="Fallon T.R."/>
            <person name="Shende V.V."/>
            <person name="Wierzbicki I.H."/>
            <person name="Pendleton A.L."/>
            <person name="Watervoot N.F."/>
            <person name="Auber R.P."/>
            <person name="Gonzalez D.J."/>
            <person name="Wisecaver J.H."/>
            <person name="Moore B.S."/>
        </authorList>
    </citation>
    <scope>NUCLEOTIDE SEQUENCE [LARGE SCALE GENOMIC DNA]</scope>
    <source>
        <strain evidence="1 2">12B1</strain>
    </source>
</reference>
<dbReference type="Proteomes" id="UP001515480">
    <property type="component" value="Unassembled WGS sequence"/>
</dbReference>
<dbReference type="PANTHER" id="PTHR11062">
    <property type="entry name" value="EXOSTOSIN HEPARAN SULFATE GLYCOSYLTRANSFERASE -RELATED"/>
    <property type="match status" value="1"/>
</dbReference>
<sequence length="570" mass="62932">MLPPLARLRLLPARACGRLGCGGLGWCGQLPHEPSPRCRCAARLAHEAPPAAAAAACATRGPELWRHSAGGARRSRCPNGCGGAGRCVLGFCHCAAGAWGLDCGMSAARAAALLRGGARPKVFVYELPPALRRSCNAWRLPEDVADRLLRSEHLSPTPAAADYFWYYGCPNGDMVLPALRWIWRTYPMWNDSVRRGTPRHVMVVAHEEGWAEVWRYLVEWLRHTPGGDHANSGGRWDAIHPASASRQLAVLQLSGNSDYTPPGVARRQRCVSAGARCYLCFQPGKDVVVPAAPGLVDYPDEQMCARFAARQERRDAWGGALQRTGDRVFFSGAIWTKPRGNGFYEASRLVPYRCHRHAREARVHLRQTETALEAVQPSEVEPPVDSVGFAARAEMCVVPEGKAGSYGHRALAAVQLGCVPLFTKERFSFDFFHEAINWTEAAVFVPPVEMPRLLQMLPSGEELLRMRRAGARLRRRLLWTSIYGDCHLPRGDGHEPDAFDTLMQVLRQPRRYFKLSSVHYAPRAPELLKDLDPWLEAHGGASLDDAAHKAEGSSLRASAVRMHTQKACIS</sequence>
<dbReference type="AlphaFoldDB" id="A0AB34IFN8"/>
<keyword evidence="2" id="KW-1185">Reference proteome</keyword>
<proteinExistence type="predicted"/>
<dbReference type="PANTHER" id="PTHR11062:SF281">
    <property type="entry name" value="EXOSTOSIN-LIKE 2"/>
    <property type="match status" value="1"/>
</dbReference>
<evidence type="ECO:0000313" key="2">
    <source>
        <dbReference type="Proteomes" id="UP001515480"/>
    </source>
</evidence>
<protein>
    <recommendedName>
        <fullName evidence="3">Exostosin GT47 domain-containing protein</fullName>
    </recommendedName>
</protein>
<organism evidence="1 2">
    <name type="scientific">Prymnesium parvum</name>
    <name type="common">Toxic golden alga</name>
    <dbReference type="NCBI Taxonomy" id="97485"/>
    <lineage>
        <taxon>Eukaryota</taxon>
        <taxon>Haptista</taxon>
        <taxon>Haptophyta</taxon>
        <taxon>Prymnesiophyceae</taxon>
        <taxon>Prymnesiales</taxon>
        <taxon>Prymnesiaceae</taxon>
        <taxon>Prymnesium</taxon>
    </lineage>
</organism>
<comment type="caution">
    <text evidence="1">The sequence shown here is derived from an EMBL/GenBank/DDBJ whole genome shotgun (WGS) entry which is preliminary data.</text>
</comment>
<dbReference type="GO" id="GO:0016757">
    <property type="term" value="F:glycosyltransferase activity"/>
    <property type="evidence" value="ECO:0007669"/>
    <property type="project" value="InterPro"/>
</dbReference>
<gene>
    <name evidence="1" type="ORF">AB1Y20_014244</name>
</gene>
<name>A0AB34IFN8_PRYPA</name>
<accession>A0AB34IFN8</accession>
<evidence type="ECO:0000313" key="1">
    <source>
        <dbReference type="EMBL" id="KAL1496641.1"/>
    </source>
</evidence>
<evidence type="ECO:0008006" key="3">
    <source>
        <dbReference type="Google" id="ProtNLM"/>
    </source>
</evidence>